<dbReference type="NCBIfam" id="TIGR00421">
    <property type="entry name" value="ubiX_pad"/>
    <property type="match status" value="1"/>
</dbReference>
<feature type="binding site" evidence="7">
    <location>
        <position position="182"/>
    </location>
    <ligand>
        <name>dimethylallyl phosphate</name>
        <dbReference type="ChEBI" id="CHEBI:88052"/>
    </ligand>
</feature>
<keyword evidence="1 7" id="KW-0637">Prenyltransferase</keyword>
<evidence type="ECO:0000313" key="10">
    <source>
        <dbReference type="Proteomes" id="UP000255355"/>
    </source>
</evidence>
<evidence type="ECO:0000256" key="6">
    <source>
        <dbReference type="ARBA" id="ARBA00060793"/>
    </source>
</evidence>
<dbReference type="RefSeq" id="WP_068016470.1">
    <property type="nucleotide sequence ID" value="NZ_QQAZ01000001.1"/>
</dbReference>
<keyword evidence="3 7" id="KW-0288">FMN</keyword>
<dbReference type="InterPro" id="IPR004507">
    <property type="entry name" value="UbiX-like"/>
</dbReference>
<feature type="binding site" evidence="7">
    <location>
        <begin position="23"/>
        <end position="25"/>
    </location>
    <ligand>
        <name>FMN</name>
        <dbReference type="ChEBI" id="CHEBI:58210"/>
    </ligand>
</feature>
<evidence type="ECO:0000313" key="9">
    <source>
        <dbReference type="EMBL" id="RDI56045.1"/>
    </source>
</evidence>
<feature type="binding site" evidence="7">
    <location>
        <begin position="101"/>
        <end position="104"/>
    </location>
    <ligand>
        <name>FMN</name>
        <dbReference type="ChEBI" id="CHEBI:58210"/>
    </ligand>
</feature>
<protein>
    <recommendedName>
        <fullName evidence="7">Flavin prenyltransferase UbiX</fullName>
        <ecNumber evidence="7">2.5.1.129</ecNumber>
    </recommendedName>
</protein>
<dbReference type="HAMAP" id="MF_01984">
    <property type="entry name" value="ubiX_pad"/>
    <property type="match status" value="1"/>
</dbReference>
<sequence>MTLDRSNGGPPPGRPRLIVGVTGASAPQLAVHLLTALRRSAVVETHLVISRAAHRTLELETGVRPDELAALADVCHQRGDIAASIASGSFLTMGMVVVPCSMKTLAAIAHGYSDDLLTRAADVCLKERRRLVLVARETPLSLVHLRNMTAVTEAGAVVLPPVPAFYQRPDSIADLLAHLSGKVLDQFGIAHDLSPRWEGPVTARTIGAAR</sequence>
<evidence type="ECO:0000256" key="5">
    <source>
        <dbReference type="ARBA" id="ARBA00050612"/>
    </source>
</evidence>
<evidence type="ECO:0000256" key="2">
    <source>
        <dbReference type="ARBA" id="ARBA00022630"/>
    </source>
</evidence>
<dbReference type="Gene3D" id="3.40.50.1950">
    <property type="entry name" value="Flavin prenyltransferase-like"/>
    <property type="match status" value="1"/>
</dbReference>
<evidence type="ECO:0000256" key="3">
    <source>
        <dbReference type="ARBA" id="ARBA00022643"/>
    </source>
</evidence>
<dbReference type="GO" id="GO:0106141">
    <property type="term" value="F:flavin prenyltransferase activity"/>
    <property type="evidence" value="ECO:0007669"/>
    <property type="project" value="UniProtKB-EC"/>
</dbReference>
<evidence type="ECO:0000256" key="4">
    <source>
        <dbReference type="ARBA" id="ARBA00022679"/>
    </source>
</evidence>
<dbReference type="NCBIfam" id="NF004685">
    <property type="entry name" value="PRK06029.1"/>
    <property type="match status" value="1"/>
</dbReference>
<dbReference type="STRING" id="1210089.GCA_001613165_01832"/>
<evidence type="ECO:0000256" key="1">
    <source>
        <dbReference type="ARBA" id="ARBA00022602"/>
    </source>
</evidence>
<dbReference type="OrthoDB" id="9781577at2"/>
<feature type="binding site" evidence="7">
    <location>
        <position position="136"/>
    </location>
    <ligand>
        <name>FMN</name>
        <dbReference type="ChEBI" id="CHEBI:58210"/>
    </ligand>
</feature>
<dbReference type="InterPro" id="IPR003382">
    <property type="entry name" value="Flavoprotein"/>
</dbReference>
<dbReference type="GO" id="GO:0016831">
    <property type="term" value="F:carboxy-lyase activity"/>
    <property type="evidence" value="ECO:0007669"/>
    <property type="project" value="TreeGrafter"/>
</dbReference>
<dbReference type="FunFam" id="3.40.50.1950:FF:000001">
    <property type="entry name" value="Flavin prenyltransferase UbiX"/>
    <property type="match status" value="1"/>
</dbReference>
<dbReference type="Proteomes" id="UP000255355">
    <property type="component" value="Unassembled WGS sequence"/>
</dbReference>
<evidence type="ECO:0000259" key="8">
    <source>
        <dbReference type="Pfam" id="PF02441"/>
    </source>
</evidence>
<dbReference type="Pfam" id="PF02441">
    <property type="entry name" value="Flavoprotein"/>
    <property type="match status" value="1"/>
</dbReference>
<comment type="similarity">
    <text evidence="6 7">Belongs to the UbiX/PAD1 family.</text>
</comment>
<keyword evidence="10" id="KW-1185">Reference proteome</keyword>
<proteinExistence type="inferred from homology"/>
<accession>A0A370HGB4</accession>
<feature type="binding site" evidence="7">
    <location>
        <position position="50"/>
    </location>
    <ligand>
        <name>FMN</name>
        <dbReference type="ChEBI" id="CHEBI:58210"/>
    </ligand>
</feature>
<comment type="function">
    <text evidence="7">Flavin prenyltransferase that catalyzes the synthesis of the prenylated FMN cofactor (prenyl-FMN) for 4-hydroxy-3-polyprenylbenzoic acid decarboxylase UbiD. The prenyltransferase is metal-independent and links a dimethylallyl moiety from dimethylallyl monophosphate (DMAP) to the flavin N5 and C6 atoms of FMN.</text>
</comment>
<dbReference type="InterPro" id="IPR036551">
    <property type="entry name" value="Flavin_trans-like"/>
</dbReference>
<dbReference type="AlphaFoldDB" id="A0A370HGB4"/>
<organism evidence="9 10">
    <name type="scientific">Nocardia mexicana</name>
    <dbReference type="NCBI Taxonomy" id="279262"/>
    <lineage>
        <taxon>Bacteria</taxon>
        <taxon>Bacillati</taxon>
        <taxon>Actinomycetota</taxon>
        <taxon>Actinomycetes</taxon>
        <taxon>Mycobacteriales</taxon>
        <taxon>Nocardiaceae</taxon>
        <taxon>Nocardia</taxon>
    </lineage>
</organism>
<dbReference type="SUPFAM" id="SSF52507">
    <property type="entry name" value="Homo-oligomeric flavin-containing Cys decarboxylases, HFCD"/>
    <property type="match status" value="1"/>
</dbReference>
<dbReference type="PANTHER" id="PTHR43374:SF1">
    <property type="entry name" value="FLAVIN PRENYLTRANSFERASE PAD1, MITOCHONDRIAL"/>
    <property type="match status" value="1"/>
</dbReference>
<comment type="caution">
    <text evidence="9">The sequence shown here is derived from an EMBL/GenBank/DDBJ whole genome shotgun (WGS) entry which is preliminary data.</text>
</comment>
<name>A0A370HGB4_9NOCA</name>
<feature type="binding site" evidence="7">
    <location>
        <position position="166"/>
    </location>
    <ligand>
        <name>dimethylallyl phosphate</name>
        <dbReference type="ChEBI" id="CHEBI:88052"/>
    </ligand>
</feature>
<reference evidence="9 10" key="1">
    <citation type="submission" date="2018-07" db="EMBL/GenBank/DDBJ databases">
        <title>Genomic Encyclopedia of Type Strains, Phase IV (KMG-IV): sequencing the most valuable type-strain genomes for metagenomic binning, comparative biology and taxonomic classification.</title>
        <authorList>
            <person name="Goeker M."/>
        </authorList>
    </citation>
    <scope>NUCLEOTIDE SEQUENCE [LARGE SCALE GENOMIC DNA]</scope>
    <source>
        <strain evidence="9 10">DSM 44952</strain>
    </source>
</reference>
<feature type="domain" description="Flavoprotein" evidence="8">
    <location>
        <begin position="16"/>
        <end position="186"/>
    </location>
</feature>
<comment type="catalytic activity">
    <reaction evidence="5 7">
        <text>dimethylallyl phosphate + FMNH2 = prenylated FMNH2 + phosphate</text>
        <dbReference type="Rhea" id="RHEA:37743"/>
        <dbReference type="ChEBI" id="CHEBI:43474"/>
        <dbReference type="ChEBI" id="CHEBI:57618"/>
        <dbReference type="ChEBI" id="CHEBI:87467"/>
        <dbReference type="ChEBI" id="CHEBI:88052"/>
        <dbReference type="EC" id="2.5.1.129"/>
    </reaction>
</comment>
<evidence type="ECO:0000256" key="7">
    <source>
        <dbReference type="HAMAP-Rule" id="MF_01984"/>
    </source>
</evidence>
<dbReference type="EMBL" id="QQAZ01000001">
    <property type="protein sequence ID" value="RDI56045.1"/>
    <property type="molecule type" value="Genomic_DNA"/>
</dbReference>
<dbReference type="PANTHER" id="PTHR43374">
    <property type="entry name" value="FLAVIN PRENYLTRANSFERASE"/>
    <property type="match status" value="1"/>
</dbReference>
<comment type="caution">
    <text evidence="7">Lacks conserved residue(s) required for the propagation of feature annotation.</text>
</comment>
<keyword evidence="2 7" id="KW-0285">Flavoprotein</keyword>
<dbReference type="EC" id="2.5.1.129" evidence="7"/>
<gene>
    <name evidence="7" type="primary">ubiX</name>
    <name evidence="9" type="ORF">DFR68_101882</name>
</gene>
<keyword evidence="4 7" id="KW-0808">Transferase</keyword>